<comment type="caution">
    <text evidence="1">The sequence shown here is derived from an EMBL/GenBank/DDBJ whole genome shotgun (WGS) entry which is preliminary data.</text>
</comment>
<proteinExistence type="predicted"/>
<gene>
    <name evidence="1" type="ORF">HMPREF3213_00002</name>
</gene>
<organism evidence="1 2">
    <name type="scientific">Heyndrickxia coagulans</name>
    <name type="common">Weizmannia coagulans</name>
    <dbReference type="NCBI Taxonomy" id="1398"/>
    <lineage>
        <taxon>Bacteria</taxon>
        <taxon>Bacillati</taxon>
        <taxon>Bacillota</taxon>
        <taxon>Bacilli</taxon>
        <taxon>Bacillales</taxon>
        <taxon>Bacillaceae</taxon>
        <taxon>Heyndrickxia</taxon>
    </lineage>
</organism>
<dbReference type="Proteomes" id="UP000070376">
    <property type="component" value="Unassembled WGS sequence"/>
</dbReference>
<sequence length="45" mass="5143">MIFLSAALVLISQAGFMLAFTNHSDIKMQISPSLINDKTRKDYRR</sequence>
<name>A0A133L3Z4_HEYCO</name>
<reference evidence="2" key="1">
    <citation type="submission" date="2016-01" db="EMBL/GenBank/DDBJ databases">
        <authorList>
            <person name="Mitreva M."/>
            <person name="Pepin K.H."/>
            <person name="Mihindukulasuriya K.A."/>
            <person name="Fulton R."/>
            <person name="Fronick C."/>
            <person name="O'Laughlin M."/>
            <person name="Miner T."/>
            <person name="Herter B."/>
            <person name="Rosa B.A."/>
            <person name="Cordes M."/>
            <person name="Tomlinson C."/>
            <person name="Wollam A."/>
            <person name="Palsikar V.B."/>
            <person name="Mardis E.R."/>
            <person name="Wilson R.K."/>
        </authorList>
    </citation>
    <scope>NUCLEOTIDE SEQUENCE [LARGE SCALE GENOMIC DNA]</scope>
    <source>
        <strain evidence="2">GED7749B</strain>
    </source>
</reference>
<accession>A0A133L3Z4</accession>
<dbReference type="EMBL" id="LRPN01000001">
    <property type="protein sequence ID" value="KWZ86477.1"/>
    <property type="molecule type" value="Genomic_DNA"/>
</dbReference>
<dbReference type="PATRIC" id="fig|1398.22.peg.2"/>
<evidence type="ECO:0000313" key="2">
    <source>
        <dbReference type="Proteomes" id="UP000070376"/>
    </source>
</evidence>
<protein>
    <submittedName>
        <fullName evidence="1">Uncharacterized protein</fullName>
    </submittedName>
</protein>
<evidence type="ECO:0000313" key="1">
    <source>
        <dbReference type="EMBL" id="KWZ86477.1"/>
    </source>
</evidence>
<dbReference type="AlphaFoldDB" id="A0A133L3Z4"/>